<evidence type="ECO:0000256" key="1">
    <source>
        <dbReference type="SAM" id="MobiDB-lite"/>
    </source>
</evidence>
<accession>A0A8S2EPG8</accession>
<dbReference type="PANTHER" id="PTHR46954">
    <property type="entry name" value="C2H2-TYPE DOMAIN-CONTAINING PROTEIN"/>
    <property type="match status" value="1"/>
</dbReference>
<feature type="domain" description="C2H2-type" evidence="2">
    <location>
        <begin position="677"/>
        <end position="697"/>
    </location>
</feature>
<sequence>MDAYRDGQKMWNEIKGKGPDIIKQEIGRMTTELKAKSSPIHSLWAQNQASSTSSALSTSSVLPSSKEKQKLNDNNMPNGVLPLPPSTSSSVETATILSSVETLSSVFTSERECVKENSVRTELNIVNEQIAALSKLNNTGLWTIENKKDMDILHNKRSNLNKKINRLISNRAAQTRIRKNRKLQMQHLLDNHPEIAKELSGFTHIGVGRPSIEETDPGLLGAIMDIANSGVVAADERRRTDVIRSCLSLDALKEQLNERGFQISRTATYYRLLPKSSRTIDGKKHVHTVPVRIRRPENSRHKYHEDTKFTLSTINDLKTMAAALGDESVFYLSQDDKCRIPMGIPASQKQAPIIMSMKIQIKLPDHDFVVATKHKLIPSVYAACLIKEKRVSFTGPTFVTIRSGKHDHSTAQSHAVDFETLIQLPEFEKAALTNGLLKPVVMISVDGGPDENPRFPKTVHAATNVFQKHNLDALFVVTNAPGRSAFNEVERRMAPLSHELAGLILPYDHYGNHLDSAGKTIDDSLEIRNFERAGETLAEIWSQMKIDGHPVTARYVKPPIDDTTHLEMKEDLVWRSKHVRQSQYLLQVVRCHDLSCCKPWRSYYPHFLNNSFLPPPIAVMMTGPGPIPASTDQNGNFLQLFERQQLNNLIKTKLKLNVIPFDYYCSSVQQDIERRICKHCDLYFPSIAAVNRHKIIHTPIPSYLGVHKL</sequence>
<dbReference type="EMBL" id="CAJNOK010017710">
    <property type="protein sequence ID" value="CAF1269054.1"/>
    <property type="molecule type" value="Genomic_DNA"/>
</dbReference>
<dbReference type="PROSITE" id="PS00028">
    <property type="entry name" value="ZINC_FINGER_C2H2_1"/>
    <property type="match status" value="1"/>
</dbReference>
<comment type="caution">
    <text evidence="3">The sequence shown here is derived from an EMBL/GenBank/DDBJ whole genome shotgun (WGS) entry which is preliminary data.</text>
</comment>
<evidence type="ECO:0000313" key="3">
    <source>
        <dbReference type="EMBL" id="CAF1269054.1"/>
    </source>
</evidence>
<dbReference type="Proteomes" id="UP000677228">
    <property type="component" value="Unassembled WGS sequence"/>
</dbReference>
<dbReference type="EMBL" id="CAJOBA010039268">
    <property type="protein sequence ID" value="CAF4074798.1"/>
    <property type="molecule type" value="Genomic_DNA"/>
</dbReference>
<evidence type="ECO:0000313" key="5">
    <source>
        <dbReference type="Proteomes" id="UP000677228"/>
    </source>
</evidence>
<dbReference type="AlphaFoldDB" id="A0A8S2EPG8"/>
<proteinExistence type="predicted"/>
<reference evidence="3" key="1">
    <citation type="submission" date="2021-02" db="EMBL/GenBank/DDBJ databases">
        <authorList>
            <person name="Nowell W R."/>
        </authorList>
    </citation>
    <scope>NUCLEOTIDE SEQUENCE</scope>
</reference>
<gene>
    <name evidence="3" type="ORF">OVA965_LOCUS27096</name>
    <name evidence="4" type="ORF">TMI583_LOCUS27838</name>
</gene>
<organism evidence="3 5">
    <name type="scientific">Didymodactylos carnosus</name>
    <dbReference type="NCBI Taxonomy" id="1234261"/>
    <lineage>
        <taxon>Eukaryota</taxon>
        <taxon>Metazoa</taxon>
        <taxon>Spiralia</taxon>
        <taxon>Gnathifera</taxon>
        <taxon>Rotifera</taxon>
        <taxon>Eurotatoria</taxon>
        <taxon>Bdelloidea</taxon>
        <taxon>Philodinida</taxon>
        <taxon>Philodinidae</taxon>
        <taxon>Didymodactylos</taxon>
    </lineage>
</organism>
<feature type="non-terminal residue" evidence="3">
    <location>
        <position position="1"/>
    </location>
</feature>
<dbReference type="Proteomes" id="UP000682733">
    <property type="component" value="Unassembled WGS sequence"/>
</dbReference>
<dbReference type="PANTHER" id="PTHR46954:SF1">
    <property type="entry name" value="C2H2-TYPE DOMAIN-CONTAINING PROTEIN"/>
    <property type="match status" value="1"/>
</dbReference>
<protein>
    <recommendedName>
        <fullName evidence="2">C2H2-type domain-containing protein</fullName>
    </recommendedName>
</protein>
<evidence type="ECO:0000313" key="4">
    <source>
        <dbReference type="EMBL" id="CAF4074798.1"/>
    </source>
</evidence>
<feature type="compositionally biased region" description="Low complexity" evidence="1">
    <location>
        <begin position="54"/>
        <end position="64"/>
    </location>
</feature>
<name>A0A8S2EPG8_9BILA</name>
<dbReference type="InterPro" id="IPR013087">
    <property type="entry name" value="Znf_C2H2_type"/>
</dbReference>
<evidence type="ECO:0000259" key="2">
    <source>
        <dbReference type="PROSITE" id="PS00028"/>
    </source>
</evidence>
<feature type="region of interest" description="Disordered" evidence="1">
    <location>
        <begin position="54"/>
        <end position="87"/>
    </location>
</feature>